<reference evidence="2 3" key="3">
    <citation type="journal article" date="2004" name="Nature">
        <title>Finishing the euchromatic sequence of the human genome.</title>
        <authorList>
            <consortium name="International Human Genome Sequencing Consortium"/>
        </authorList>
    </citation>
    <scope>NUCLEOTIDE SEQUENCE [LARGE SCALE GENOMIC DNA]</scope>
</reference>
<reference evidence="2" key="5">
    <citation type="submission" date="2025-08" db="UniProtKB">
        <authorList>
            <consortium name="Ensembl"/>
        </authorList>
    </citation>
    <scope>IDENTIFICATION</scope>
</reference>
<evidence type="ECO:0007829" key="5">
    <source>
        <dbReference type="ProteomicsDB" id="K7EQ92"/>
    </source>
</evidence>
<accession>K7EQ92</accession>
<dbReference type="ChiTaRS" id="ZNF784">
    <property type="organism name" value="human"/>
</dbReference>
<dbReference type="MassIVE" id="K7EQ92"/>
<dbReference type="UCSC" id="uc061dbx.1">
    <property type="organism name" value="human"/>
</dbReference>
<reference evidence="6" key="4">
    <citation type="journal article" date="2013" name="J. Proteome Res.">
        <title>Toward a comprehensive characterization of a human cancer cell phosphoproteome.</title>
        <authorList>
            <person name="Zhou H."/>
            <person name="Di Palma S."/>
            <person name="Preisinger C."/>
            <person name="Peng M."/>
            <person name="Polat A.N."/>
            <person name="Heck A.J."/>
            <person name="Mohammed S."/>
        </authorList>
    </citation>
    <scope>IDENTIFICATION BY MASS SPECTROMETRY [LARGE SCALE ANALYSIS]</scope>
</reference>
<evidence type="ECO:0000313" key="3">
    <source>
        <dbReference type="Proteomes" id="UP000005640"/>
    </source>
</evidence>
<dbReference type="HGNC" id="HGNC:33111">
    <property type="gene designation" value="ZNF784"/>
</dbReference>
<dbReference type="OpenTargets" id="ENSG00000179922"/>
<feature type="compositionally biased region" description="Polar residues" evidence="1">
    <location>
        <begin position="9"/>
        <end position="18"/>
    </location>
</feature>
<dbReference type="AlphaFoldDB" id="K7EQ92"/>
<feature type="compositionally biased region" description="Basic and acidic residues" evidence="1">
    <location>
        <begin position="19"/>
        <end position="28"/>
    </location>
</feature>
<dbReference type="ExpressionAtlas" id="K7EQ92">
    <property type="expression patterns" value="baseline and differential"/>
</dbReference>
<dbReference type="OrthoDB" id="9439903at2759"/>
<keyword evidence="4 5" id="KW-1267">Proteomics identification</keyword>
<dbReference type="Ensembl" id="ENST00000591479.1">
    <property type="protein sequence ID" value="ENSP00000467725.1"/>
    <property type="gene ID" value="ENSG00000179922.6"/>
</dbReference>
<evidence type="ECO:0000256" key="1">
    <source>
        <dbReference type="SAM" id="MobiDB-lite"/>
    </source>
</evidence>
<dbReference type="EMBL" id="AC008735">
    <property type="status" value="NOT_ANNOTATED_CDS"/>
    <property type="molecule type" value="Genomic_DNA"/>
</dbReference>
<evidence type="ECO:0007829" key="6">
    <source>
        <dbReference type="PubMed" id="23186163"/>
    </source>
</evidence>
<reference evidence="2 3" key="2">
    <citation type="journal article" date="2004" name="Nature">
        <title>The DNA sequence and biology of human chromosome 19.</title>
        <authorList>
            <person name="Grimwood J."/>
            <person name="Gordon L.A."/>
            <person name="Olsen A."/>
            <person name="Terry A."/>
            <person name="Schmutz J."/>
            <person name="Lamerdin J."/>
            <person name="Hellsten U."/>
            <person name="Goodstein D."/>
            <person name="Couronne O."/>
            <person name="Tran-Gyamfi M."/>
            <person name="Aerts A."/>
            <person name="Altherr M."/>
            <person name="Ashworth L."/>
            <person name="Bajorek E."/>
            <person name="Black S."/>
            <person name="Branscomb E."/>
            <person name="Caenepeel S."/>
            <person name="Carrano A."/>
            <person name="Caoile C."/>
            <person name="Chan Y.M."/>
            <person name="Christensen M."/>
            <person name="Cleland C.A."/>
            <person name="Copeland A."/>
            <person name="Dalin E."/>
            <person name="Dehal P."/>
            <person name="Denys M."/>
            <person name="Detter J.C."/>
            <person name="Escobar J."/>
            <person name="Flowers D."/>
            <person name="Fotopulos D."/>
            <person name="Garcia C."/>
            <person name="Georgescu A.M."/>
            <person name="Glavina T."/>
            <person name="Gomez M."/>
            <person name="Gonzales E."/>
            <person name="Groza M."/>
            <person name="Hammon N."/>
            <person name="Hawkins T."/>
            <person name="Haydu L."/>
            <person name="Ho I."/>
            <person name="Huang W."/>
            <person name="Israni S."/>
            <person name="Jett J."/>
            <person name="Kadner K."/>
            <person name="Kimball H."/>
            <person name="Kobayashi A."/>
            <person name="Larionov V."/>
            <person name="Leem S.H."/>
            <person name="Lopez F."/>
            <person name="Lou Y."/>
            <person name="Lowry S."/>
            <person name="Malfatti S."/>
            <person name="Martinez D."/>
            <person name="McCready P."/>
            <person name="Medina C."/>
            <person name="Morgan J."/>
            <person name="Nelson K."/>
            <person name="Nolan M."/>
            <person name="Ovcharenko I."/>
            <person name="Pitluck S."/>
            <person name="Pollard M."/>
            <person name="Popkie A.P."/>
            <person name="Predki P."/>
            <person name="Quan G."/>
            <person name="Ramirez L."/>
            <person name="Rash S."/>
            <person name="Retterer J."/>
            <person name="Rodriguez A."/>
            <person name="Rogers S."/>
            <person name="Salamov A."/>
            <person name="Salazar A."/>
            <person name="She X."/>
            <person name="Smith D."/>
            <person name="Slezak T."/>
            <person name="Solovyev V."/>
            <person name="Thayer N."/>
            <person name="Tice H."/>
            <person name="Tsai M."/>
            <person name="Ustaszewska A."/>
            <person name="Vo N."/>
            <person name="Wagner M."/>
            <person name="Wheeler J."/>
            <person name="Wu K."/>
            <person name="Xie G."/>
            <person name="Yang J."/>
            <person name="Dubchak I."/>
            <person name="Furey T.S."/>
            <person name="DeJong P."/>
            <person name="Dickson M."/>
            <person name="Gordon D."/>
            <person name="Eichler E.E."/>
            <person name="Pennacchio L.A."/>
            <person name="Richardson P."/>
            <person name="Stubbs L."/>
            <person name="Rokhsar D.S."/>
            <person name="Myers R.M."/>
            <person name="Rubin E.M."/>
            <person name="Lucas S.M."/>
        </authorList>
    </citation>
    <scope>NUCLEOTIDE SEQUENCE [LARGE SCALE GENOMIC DNA]</scope>
</reference>
<evidence type="ECO:0007829" key="4">
    <source>
        <dbReference type="PeptideAtlas" id="K7EQ92"/>
    </source>
</evidence>
<dbReference type="Antibodypedia" id="46462">
    <property type="antibodies" value="25 antibodies from 12 providers"/>
</dbReference>
<keyword evidence="3" id="KW-1185">Reference proteome</keyword>
<dbReference type="GeneTree" id="ENSGT00940000162820"/>
<feature type="region of interest" description="Disordered" evidence="1">
    <location>
        <begin position="1"/>
        <end position="42"/>
    </location>
</feature>
<sequence length="42" mass="4357">MAAARPEAQSRSSPTPESRSQEPLDLVRARKGPGRGARGPGA</sequence>
<protein>
    <submittedName>
        <fullName evidence="2">Zinc finger protein 784</fullName>
    </submittedName>
</protein>
<reference evidence="2 3" key="1">
    <citation type="journal article" date="2001" name="Nature">
        <title>Initial sequencing and analysis of the human genome.</title>
        <authorList>
            <consortium name="International Human Genome Sequencing Consortium"/>
            <person name="Lander E.S."/>
            <person name="Linton L.M."/>
            <person name="Birren B."/>
            <person name="Nusbaum C."/>
            <person name="Zody M.C."/>
            <person name="Baldwin J."/>
            <person name="Devon K."/>
            <person name="Dewar K."/>
            <person name="Doyle M."/>
            <person name="FitzHugh W."/>
            <person name="Funke R."/>
            <person name="Gage D."/>
            <person name="Harris K."/>
            <person name="Heaford A."/>
            <person name="Howland J."/>
            <person name="Kann L."/>
            <person name="Lehoczky J."/>
            <person name="LeVine R."/>
            <person name="McEwan P."/>
            <person name="McKernan K."/>
            <person name="Meldrim J."/>
            <person name="Mesirov J.P."/>
            <person name="Miranda C."/>
            <person name="Morris W."/>
            <person name="Naylor J."/>
            <person name="Raymond C."/>
            <person name="Rosetti M."/>
            <person name="Santos R."/>
            <person name="Sheridan A."/>
            <person name="Sougnez C."/>
            <person name="Stange-Thomann N."/>
            <person name="Stojanovic N."/>
            <person name="Subramanian A."/>
            <person name="Wyman D."/>
            <person name="Rogers J."/>
            <person name="Sulston J."/>
            <person name="Ainscough R."/>
            <person name="Beck S."/>
            <person name="Bentley D."/>
            <person name="Burton J."/>
            <person name="Clee C."/>
            <person name="Carter N."/>
            <person name="Coulson A."/>
            <person name="Deadman R."/>
            <person name="Deloukas P."/>
            <person name="Dunham A."/>
            <person name="Dunham I."/>
            <person name="Durbin R."/>
            <person name="French L."/>
            <person name="Grafham D."/>
            <person name="Gregory S."/>
            <person name="Hubbard T."/>
            <person name="Humphray S."/>
            <person name="Hunt A."/>
            <person name="Jones M."/>
            <person name="Lloyd C."/>
            <person name="McMurray A."/>
            <person name="Matthews L."/>
            <person name="Mercer S."/>
            <person name="Milne S."/>
            <person name="Mullikin J.C."/>
            <person name="Mungall A."/>
            <person name="Plumb R."/>
            <person name="Ross M."/>
            <person name="Shownkeen R."/>
            <person name="Sims S."/>
            <person name="Waterston R.H."/>
            <person name="Wilson R.K."/>
            <person name="Hillier L.W."/>
            <person name="McPherson J.D."/>
            <person name="Marra M.A."/>
            <person name="Mardis E.R."/>
            <person name="Fulton L.A."/>
            <person name="Chinwalla A.T."/>
            <person name="Pepin K.H."/>
            <person name="Gish W.R."/>
            <person name="Chissoe S.L."/>
            <person name="Wendl M.C."/>
            <person name="Delehaunty K.D."/>
            <person name="Miner T.L."/>
            <person name="Delehaunty A."/>
            <person name="Kramer J.B."/>
            <person name="Cook L.L."/>
            <person name="Fulton R.S."/>
            <person name="Johnson D.L."/>
            <person name="Minx P.J."/>
            <person name="Clifton S.W."/>
            <person name="Hawkins T."/>
            <person name="Branscomb E."/>
            <person name="Predki P."/>
            <person name="Richardson P."/>
            <person name="Wenning S."/>
            <person name="Slezak T."/>
            <person name="Doggett N."/>
            <person name="Cheng J.F."/>
            <person name="Olsen A."/>
            <person name="Lucas S."/>
            <person name="Elkin C."/>
            <person name="Uberbacher E."/>
            <person name="Frazier M."/>
            <person name="Gibbs R.A."/>
            <person name="Muzny D.M."/>
            <person name="Scherer S.E."/>
            <person name="Bouck J.B."/>
            <person name="Sodergren E.J."/>
            <person name="Worley K.C."/>
            <person name="Rives C.M."/>
            <person name="Gorrell J.H."/>
            <person name="Metzker M.L."/>
            <person name="Naylor S.L."/>
            <person name="Kucherlapati R.S."/>
            <person name="Nelson D.L."/>
            <person name="Weinstock G.M."/>
            <person name="Sakaki Y."/>
            <person name="Fujiyama A."/>
            <person name="Hattori M."/>
            <person name="Yada T."/>
            <person name="Toyoda A."/>
            <person name="Itoh T."/>
            <person name="Kawagoe C."/>
            <person name="Watanabe H."/>
            <person name="Totoki Y."/>
            <person name="Taylor T."/>
            <person name="Weissenbach J."/>
            <person name="Heilig R."/>
            <person name="Saurin W."/>
            <person name="Artiguenave F."/>
            <person name="Brottier P."/>
            <person name="Bruls T."/>
            <person name="Pelletier E."/>
            <person name="Robert C."/>
            <person name="Wincker P."/>
            <person name="Smith D.R."/>
            <person name="Doucette-Stamm L."/>
            <person name="Rubenfield M."/>
            <person name="Weinstock K."/>
            <person name="Lee H.M."/>
            <person name="Dubois J."/>
            <person name="Rosenthal A."/>
            <person name="Platzer M."/>
            <person name="Nyakatura G."/>
            <person name="Taudien S."/>
            <person name="Rump A."/>
            <person name="Yang H."/>
            <person name="Yu J."/>
            <person name="Wang J."/>
            <person name="Huang G."/>
            <person name="Gu J."/>
            <person name="Hood L."/>
            <person name="Rowen L."/>
            <person name="Madan A."/>
            <person name="Qin S."/>
            <person name="Davis R.W."/>
            <person name="Federspiel N.A."/>
            <person name="Abola A.P."/>
            <person name="Proctor M.J."/>
            <person name="Myers R.M."/>
            <person name="Schmutz J."/>
            <person name="Dickson M."/>
            <person name="Grimwood J."/>
            <person name="Cox D.R."/>
            <person name="Olson M.V."/>
            <person name="Kaul R."/>
            <person name="Raymond C."/>
            <person name="Shimizu N."/>
            <person name="Kawasaki K."/>
            <person name="Minoshima S."/>
            <person name="Evans G.A."/>
            <person name="Athanasiou M."/>
            <person name="Schultz R."/>
            <person name="Roe B.A."/>
            <person name="Chen F."/>
            <person name="Pan H."/>
            <person name="Ramser J."/>
            <person name="Lehrach H."/>
            <person name="Reinhardt R."/>
            <person name="McCombie W.R."/>
            <person name="de la Bastide M."/>
            <person name="Dedhia N."/>
            <person name="Blocker H."/>
            <person name="Hornischer K."/>
            <person name="Nordsiek G."/>
            <person name="Agarwala R."/>
            <person name="Aravind L."/>
            <person name="Bailey J.A."/>
            <person name="Bateman A."/>
            <person name="Batzoglou S."/>
            <person name="Birney E."/>
            <person name="Bork P."/>
            <person name="Brown D.G."/>
            <person name="Burge C.B."/>
            <person name="Cerutti L."/>
            <person name="Chen H.C."/>
            <person name="Church D."/>
            <person name="Clamp M."/>
            <person name="Copley R.R."/>
            <person name="Doerks T."/>
            <person name="Eddy S.R."/>
            <person name="Eichler E.E."/>
            <person name="Furey T.S."/>
            <person name="Galagan J."/>
            <person name="Gilbert J.G."/>
            <person name="Harmon C."/>
            <person name="Hayashizaki Y."/>
            <person name="Haussler D."/>
            <person name="Hermjakob H."/>
            <person name="Hokamp K."/>
            <person name="Jang W."/>
            <person name="Johnson L.S."/>
            <person name="Jones T.A."/>
            <person name="Kasif S."/>
            <person name="Kaspryzk A."/>
            <person name="Kennedy S."/>
            <person name="Kent W.J."/>
            <person name="Kitts P."/>
            <person name="Koonin E.V."/>
            <person name="Korf I."/>
            <person name="Kulp D."/>
            <person name="Lancet D."/>
            <person name="Lowe T.M."/>
            <person name="McLysaght A."/>
            <person name="Mikkelsen T."/>
            <person name="Moran J.V."/>
            <person name="Mulder N."/>
            <person name="Pollara V.J."/>
            <person name="Ponting C.P."/>
            <person name="Schuler G."/>
            <person name="Schultz J."/>
            <person name="Slater G."/>
            <person name="Smit A.F."/>
            <person name="Stupka E."/>
            <person name="Szustakowski J."/>
            <person name="Thierry-Mieg D."/>
            <person name="Thierry-Mieg J."/>
            <person name="Wagner L."/>
            <person name="Wallis J."/>
            <person name="Wheeler R."/>
            <person name="Williams A."/>
            <person name="Wolf Y.I."/>
            <person name="Wolfe K.H."/>
            <person name="Yang S.P."/>
            <person name="Yeh R.F."/>
            <person name="Collins F."/>
            <person name="Guyer M.S."/>
            <person name="Peterson J."/>
            <person name="Felsenfeld A."/>
            <person name="Wetterstrand K.A."/>
            <person name="Patrinos A."/>
            <person name="Morgan M.J."/>
            <person name="de Jong P."/>
            <person name="Catanese J.J."/>
            <person name="Osoegawa K."/>
            <person name="Shizuya H."/>
            <person name="Choi S."/>
            <person name="Chen Y.J."/>
        </authorList>
    </citation>
    <scope>NUCLEOTIDE SEQUENCE [LARGE SCALE GENOMIC DNA]</scope>
</reference>
<proteinExistence type="evidence at protein level"/>
<name>K7EQ92_HUMAN</name>
<dbReference type="VEuPathDB" id="HostDB:ENSG00000179922"/>
<evidence type="ECO:0000313" key="2">
    <source>
        <dbReference type="Ensembl" id="ENSP00000467725.1"/>
    </source>
</evidence>
<organism evidence="2 3">
    <name type="scientific">Homo sapiens</name>
    <name type="common">Human</name>
    <dbReference type="NCBI Taxonomy" id="9606"/>
    <lineage>
        <taxon>Eukaryota</taxon>
        <taxon>Metazoa</taxon>
        <taxon>Chordata</taxon>
        <taxon>Craniata</taxon>
        <taxon>Vertebrata</taxon>
        <taxon>Euteleostomi</taxon>
        <taxon>Mammalia</taxon>
        <taxon>Eutheria</taxon>
        <taxon>Euarchontoglires</taxon>
        <taxon>Primates</taxon>
        <taxon>Haplorrhini</taxon>
        <taxon>Catarrhini</taxon>
        <taxon>Hominidae</taxon>
        <taxon>Homo</taxon>
    </lineage>
</organism>
<dbReference type="Bgee" id="ENSG00000179922">
    <property type="expression patterns" value="Expressed in hindlimb stylopod muscle and 100 other cell types or tissues"/>
</dbReference>
<dbReference type="HOGENOM" id="CLU_3260321_0_0_1"/>
<dbReference type="Proteomes" id="UP000005640">
    <property type="component" value="Chromosome 19"/>
</dbReference>
<reference evidence="2" key="6">
    <citation type="submission" date="2025-09" db="UniProtKB">
        <authorList>
            <consortium name="Ensembl"/>
        </authorList>
    </citation>
    <scope>IDENTIFICATION</scope>
</reference>
<gene>
    <name evidence="2" type="primary">ZNF784</name>
</gene>